<dbReference type="AlphaFoldDB" id="A0A6G1GBD7"/>
<gene>
    <name evidence="2 4" type="ORF">P152DRAFT_183078</name>
</gene>
<dbReference type="RefSeq" id="XP_033536994.1">
    <property type="nucleotide sequence ID" value="XM_033674182.1"/>
</dbReference>
<dbReference type="PANTHER" id="PTHR12350:SF19">
    <property type="entry name" value="SET DOMAIN-CONTAINING PROTEIN"/>
    <property type="match status" value="1"/>
</dbReference>
<accession>A0A6G1GBD7</accession>
<organism evidence="2">
    <name type="scientific">Eremomyces bilateralis CBS 781.70</name>
    <dbReference type="NCBI Taxonomy" id="1392243"/>
    <lineage>
        <taxon>Eukaryota</taxon>
        <taxon>Fungi</taxon>
        <taxon>Dikarya</taxon>
        <taxon>Ascomycota</taxon>
        <taxon>Pezizomycotina</taxon>
        <taxon>Dothideomycetes</taxon>
        <taxon>Dothideomycetes incertae sedis</taxon>
        <taxon>Eremomycetales</taxon>
        <taxon>Eremomycetaceae</taxon>
        <taxon>Eremomyces</taxon>
    </lineage>
</organism>
<dbReference type="PANTHER" id="PTHR12350">
    <property type="entry name" value="HISTONE-LYSINE N-METHYLTRANSFERASE-RELATED"/>
    <property type="match status" value="1"/>
</dbReference>
<dbReference type="OrthoDB" id="5984008at2759"/>
<keyword evidence="3" id="KW-1185">Reference proteome</keyword>
<sequence length="191" mass="21007">MSPSQETIPDASGAAPRELSQVLAINRSTKAFSSYAVSLVSLPAGALYAPITTATPGVKAYTSVQVSETAHIELNSDLVFCNHSCDPSLIFDMERNEVRVVDERALKEGEKVTFFYPSTEWEMAQPFDCTCGTERCVKRISGAKDMDEEVLKRYRLNGHIERLLEQRRKERGQNGNANGHPTNGHATNGTA</sequence>
<dbReference type="Proteomes" id="UP000504638">
    <property type="component" value="Unplaced"/>
</dbReference>
<evidence type="ECO:0000313" key="4">
    <source>
        <dbReference type="RefSeq" id="XP_033536994.1"/>
    </source>
</evidence>
<dbReference type="InterPro" id="IPR053201">
    <property type="entry name" value="Flavunoidine_N-MTase"/>
</dbReference>
<dbReference type="InterPro" id="IPR046341">
    <property type="entry name" value="SET_dom_sf"/>
</dbReference>
<evidence type="ECO:0008006" key="5">
    <source>
        <dbReference type="Google" id="ProtNLM"/>
    </source>
</evidence>
<evidence type="ECO:0000256" key="1">
    <source>
        <dbReference type="SAM" id="MobiDB-lite"/>
    </source>
</evidence>
<dbReference type="GeneID" id="54414752"/>
<reference evidence="2 4" key="1">
    <citation type="submission" date="2020-01" db="EMBL/GenBank/DDBJ databases">
        <authorList>
            <consortium name="DOE Joint Genome Institute"/>
            <person name="Haridas S."/>
            <person name="Albert R."/>
            <person name="Binder M."/>
            <person name="Bloem J."/>
            <person name="Labutti K."/>
            <person name="Salamov A."/>
            <person name="Andreopoulos B."/>
            <person name="Baker S.E."/>
            <person name="Barry K."/>
            <person name="Bills G."/>
            <person name="Bluhm B.H."/>
            <person name="Cannon C."/>
            <person name="Castanera R."/>
            <person name="Culley D.E."/>
            <person name="Daum C."/>
            <person name="Ezra D."/>
            <person name="Gonzalez J.B."/>
            <person name="Henrissat B."/>
            <person name="Kuo A."/>
            <person name="Liang C."/>
            <person name="Lipzen A."/>
            <person name="Lutzoni F."/>
            <person name="Magnuson J."/>
            <person name="Mondo S."/>
            <person name="Nolan M."/>
            <person name="Ohm R."/>
            <person name="Pangilinan J."/>
            <person name="Park H.-J."/>
            <person name="Ramirez L."/>
            <person name="Alfaro M."/>
            <person name="Sun H."/>
            <person name="Tritt A."/>
            <person name="Yoshinaga Y."/>
            <person name="Zwiers L.-H."/>
            <person name="Turgeon B.G."/>
            <person name="Goodwin S.B."/>
            <person name="Spatafora J.W."/>
            <person name="Crous P.W."/>
            <person name="Grigoriev I.V."/>
        </authorList>
    </citation>
    <scope>NUCLEOTIDE SEQUENCE</scope>
    <source>
        <strain evidence="2 4">CBS 781.70</strain>
    </source>
</reference>
<evidence type="ECO:0000313" key="2">
    <source>
        <dbReference type="EMBL" id="KAF1815363.1"/>
    </source>
</evidence>
<dbReference type="Gene3D" id="2.170.270.10">
    <property type="entry name" value="SET domain"/>
    <property type="match status" value="1"/>
</dbReference>
<evidence type="ECO:0000313" key="3">
    <source>
        <dbReference type="Proteomes" id="UP000504638"/>
    </source>
</evidence>
<proteinExistence type="predicted"/>
<feature type="compositionally biased region" description="Polar residues" evidence="1">
    <location>
        <begin position="173"/>
        <end position="191"/>
    </location>
</feature>
<protein>
    <recommendedName>
        <fullName evidence="5">SET domain-containing protein</fullName>
    </recommendedName>
</protein>
<dbReference type="SUPFAM" id="SSF82199">
    <property type="entry name" value="SET domain"/>
    <property type="match status" value="1"/>
</dbReference>
<reference evidence="4" key="3">
    <citation type="submission" date="2025-04" db="UniProtKB">
        <authorList>
            <consortium name="RefSeq"/>
        </authorList>
    </citation>
    <scope>IDENTIFICATION</scope>
    <source>
        <strain evidence="4">CBS 781.70</strain>
    </source>
</reference>
<reference evidence="4" key="2">
    <citation type="submission" date="2020-04" db="EMBL/GenBank/DDBJ databases">
        <authorList>
            <consortium name="NCBI Genome Project"/>
        </authorList>
    </citation>
    <scope>NUCLEOTIDE SEQUENCE</scope>
    <source>
        <strain evidence="4">CBS 781.70</strain>
    </source>
</reference>
<dbReference type="EMBL" id="ML975151">
    <property type="protein sequence ID" value="KAF1815363.1"/>
    <property type="molecule type" value="Genomic_DNA"/>
</dbReference>
<feature type="region of interest" description="Disordered" evidence="1">
    <location>
        <begin position="168"/>
        <end position="191"/>
    </location>
</feature>
<name>A0A6G1GBD7_9PEZI</name>